<proteinExistence type="predicted"/>
<feature type="signal peptide" evidence="1">
    <location>
        <begin position="1"/>
        <end position="20"/>
    </location>
</feature>
<protein>
    <submittedName>
        <fullName evidence="2">Uncharacterized protein</fullName>
    </submittedName>
</protein>
<sequence length="206" mass="20152">IMKVLVVFVAVACLAQSALSSWAGYYPGAGGYHGGYAPTGGYHGPLAAPVLTPSGFLADTPEVAAAKAAHLSEVAKAAGHAAAGPAHGYAGAGYAGAYGGAGYAGAYHGPLARPVVTPSGFLADTPEVAAAKAAHLALVHGAGAGGYGGAYGGYAGAGAGYGAHGGAYDDGSYHGEGAYNGYNGYDDAGHYDDGSYKPHLYEHGHY</sequence>
<feature type="non-terminal residue" evidence="2">
    <location>
        <position position="1"/>
    </location>
</feature>
<accession>A0A1B6C2N3</accession>
<keyword evidence="1" id="KW-0732">Signal</keyword>
<dbReference type="AlphaFoldDB" id="A0A1B6C2N3"/>
<feature type="chain" id="PRO_5008580164" evidence="1">
    <location>
        <begin position="21"/>
        <end position="206"/>
    </location>
</feature>
<dbReference type="EMBL" id="GEDC01029522">
    <property type="protein sequence ID" value="JAS07776.1"/>
    <property type="molecule type" value="Transcribed_RNA"/>
</dbReference>
<evidence type="ECO:0000313" key="2">
    <source>
        <dbReference type="EMBL" id="JAS07776.1"/>
    </source>
</evidence>
<reference evidence="2" key="1">
    <citation type="submission" date="2015-12" db="EMBL/GenBank/DDBJ databases">
        <title>De novo transcriptome assembly of four potential Pierce s Disease insect vectors from Arizona vineyards.</title>
        <authorList>
            <person name="Tassone E.E."/>
        </authorList>
    </citation>
    <scope>NUCLEOTIDE SEQUENCE</scope>
</reference>
<organism evidence="2">
    <name type="scientific">Clastoptera arizonana</name>
    <name type="common">Arizona spittle bug</name>
    <dbReference type="NCBI Taxonomy" id="38151"/>
    <lineage>
        <taxon>Eukaryota</taxon>
        <taxon>Metazoa</taxon>
        <taxon>Ecdysozoa</taxon>
        <taxon>Arthropoda</taxon>
        <taxon>Hexapoda</taxon>
        <taxon>Insecta</taxon>
        <taxon>Pterygota</taxon>
        <taxon>Neoptera</taxon>
        <taxon>Paraneoptera</taxon>
        <taxon>Hemiptera</taxon>
        <taxon>Auchenorrhyncha</taxon>
        <taxon>Cercopoidea</taxon>
        <taxon>Clastopteridae</taxon>
        <taxon>Clastoptera</taxon>
    </lineage>
</organism>
<gene>
    <name evidence="2" type="ORF">g.2517</name>
</gene>
<evidence type="ECO:0000256" key="1">
    <source>
        <dbReference type="SAM" id="SignalP"/>
    </source>
</evidence>
<name>A0A1B6C2N3_9HEMI</name>